<comment type="caution">
    <text evidence="1">The sequence shown here is derived from an EMBL/GenBank/DDBJ whole genome shotgun (WGS) entry which is preliminary data.</text>
</comment>
<evidence type="ECO:0000313" key="1">
    <source>
        <dbReference type="EMBL" id="KAH6941307.1"/>
    </source>
</evidence>
<protein>
    <submittedName>
        <fullName evidence="1">Uncharacterized protein</fullName>
    </submittedName>
</protein>
<dbReference type="Proteomes" id="UP000821845">
    <property type="component" value="Chromosome 11"/>
</dbReference>
<dbReference type="EMBL" id="CM023491">
    <property type="protein sequence ID" value="KAH6941307.1"/>
    <property type="molecule type" value="Genomic_DNA"/>
</dbReference>
<name>A0ACB7T4U3_HYAAI</name>
<accession>A0ACB7T4U3</accession>
<proteinExistence type="predicted"/>
<evidence type="ECO:0000313" key="2">
    <source>
        <dbReference type="Proteomes" id="UP000821845"/>
    </source>
</evidence>
<reference evidence="1" key="1">
    <citation type="submission" date="2020-05" db="EMBL/GenBank/DDBJ databases">
        <title>Large-scale comparative analyses of tick genomes elucidate their genetic diversity and vector capacities.</title>
        <authorList>
            <person name="Jia N."/>
            <person name="Wang J."/>
            <person name="Shi W."/>
            <person name="Du L."/>
            <person name="Sun Y."/>
            <person name="Zhan W."/>
            <person name="Jiang J."/>
            <person name="Wang Q."/>
            <person name="Zhang B."/>
            <person name="Ji P."/>
            <person name="Sakyi L.B."/>
            <person name="Cui X."/>
            <person name="Yuan T."/>
            <person name="Jiang B."/>
            <person name="Yang W."/>
            <person name="Lam T.T.-Y."/>
            <person name="Chang Q."/>
            <person name="Ding S."/>
            <person name="Wang X."/>
            <person name="Zhu J."/>
            <person name="Ruan X."/>
            <person name="Zhao L."/>
            <person name="Wei J."/>
            <person name="Que T."/>
            <person name="Du C."/>
            <person name="Cheng J."/>
            <person name="Dai P."/>
            <person name="Han X."/>
            <person name="Huang E."/>
            <person name="Gao Y."/>
            <person name="Liu J."/>
            <person name="Shao H."/>
            <person name="Ye R."/>
            <person name="Li L."/>
            <person name="Wei W."/>
            <person name="Wang X."/>
            <person name="Wang C."/>
            <person name="Yang T."/>
            <person name="Huo Q."/>
            <person name="Li W."/>
            <person name="Guo W."/>
            <person name="Chen H."/>
            <person name="Zhou L."/>
            <person name="Ni X."/>
            <person name="Tian J."/>
            <person name="Zhou Y."/>
            <person name="Sheng Y."/>
            <person name="Liu T."/>
            <person name="Pan Y."/>
            <person name="Xia L."/>
            <person name="Li J."/>
            <person name="Zhao F."/>
            <person name="Cao W."/>
        </authorList>
    </citation>
    <scope>NUCLEOTIDE SEQUENCE</scope>
    <source>
        <strain evidence="1">Hyas-2018</strain>
    </source>
</reference>
<gene>
    <name evidence="1" type="ORF">HPB50_016080</name>
</gene>
<sequence length="630" mass="66769">MKTGTREAGGVDAKLTVSLLPDDRSAVGYVIQARKRDEGGSLVLGEFAAGSDDSARTHSCGGHENVVLSGRGASMKTTAYWQAPTNWTDAVVFRALVLRKHEGSARYVVVASDPVVIGRVPRVSKLAASLRNAELVPADEEPKTTHSPIMSPGESNVVAQRKSLEKDEENKDGGGGTDNGCGVTKGCFGLPDGCIPQGDCEVMVSYIAEEDGYHFELTGPADKDQMYIAAGISETNKMELTSVIECLRMADKTSIRESWNSQGTTNNVMQQTTEGITFGSHGVTDGVLKCAWVRKAVTTVNAVTFDLAKTKYFVLAAKGQLVPPDTKIYHEKRAASKETLSFGEKRLAKGGSDRDPLILVHGNMMIIAWLYLVSLAIMIARNFKPSWEGSMIMGDKVWFFSGNLHPILGVTAVVLGVFQPIMALFRCHPEEPNRYIFNWMHWGNGNTAHLFSVTTIVFATGLKKANLGGSKWFLPVLALFVTFYVIIQLVLQIQRSMTQSAAAPAAPLAVGVDAPLKPENPAPAAGPLSPAGPPNPPAADAAPPAPAHPPAADAEQKKEGEPPAPGAGPLSPVGPQAIPPASIGGAQQRTAVPGQEGEGFRNTLLALYAAVSLVFAGILCGIVCTSAPPK</sequence>
<keyword evidence="2" id="KW-1185">Reference proteome</keyword>
<organism evidence="1 2">
    <name type="scientific">Hyalomma asiaticum</name>
    <name type="common">Tick</name>
    <dbReference type="NCBI Taxonomy" id="266040"/>
    <lineage>
        <taxon>Eukaryota</taxon>
        <taxon>Metazoa</taxon>
        <taxon>Ecdysozoa</taxon>
        <taxon>Arthropoda</taxon>
        <taxon>Chelicerata</taxon>
        <taxon>Arachnida</taxon>
        <taxon>Acari</taxon>
        <taxon>Parasitiformes</taxon>
        <taxon>Ixodida</taxon>
        <taxon>Ixodoidea</taxon>
        <taxon>Ixodidae</taxon>
        <taxon>Hyalomminae</taxon>
        <taxon>Hyalomma</taxon>
    </lineage>
</organism>